<reference evidence="10 11" key="1">
    <citation type="submission" date="2016-01" db="EMBL/GenBank/DDBJ databases">
        <authorList>
            <person name="Oliw E.H."/>
        </authorList>
    </citation>
    <scope>NUCLEOTIDE SEQUENCE [LARGE SCALE GENOMIC DNA]</scope>
    <source>
        <strain evidence="10 11">Kerr 14</strain>
    </source>
</reference>
<dbReference type="GO" id="GO:0005886">
    <property type="term" value="C:plasma membrane"/>
    <property type="evidence" value="ECO:0007669"/>
    <property type="project" value="UniProtKB-SubCell"/>
</dbReference>
<evidence type="ECO:0000256" key="3">
    <source>
        <dbReference type="ARBA" id="ARBA00022448"/>
    </source>
</evidence>
<evidence type="ECO:0000313" key="11">
    <source>
        <dbReference type="Proteomes" id="UP000191897"/>
    </source>
</evidence>
<dbReference type="InterPro" id="IPR002293">
    <property type="entry name" value="AA/rel_permease1"/>
</dbReference>
<keyword evidence="8 9" id="KW-0472">Membrane</keyword>
<feature type="transmembrane region" description="Helical" evidence="9">
    <location>
        <begin position="86"/>
        <end position="110"/>
    </location>
</feature>
<gene>
    <name evidence="10" type="primary">ydgI</name>
    <name evidence="10" type="ORF">AGR4C_Lc10091</name>
</gene>
<dbReference type="Pfam" id="PF13520">
    <property type="entry name" value="AA_permease_2"/>
    <property type="match status" value="1"/>
</dbReference>
<sequence length="476" mass="51292">MSGKDDAKLSLVTLTGMVVGSMVGAGIFSLPQAFGKATGPFGAIIAWTIAGIGMLMVAFVFQALAQRRPDLDAGIFMYAKEGFGDYLGFLSALGYWAAALLGNVTYFILVKSTLGLFFPAFGDGNTLIAVATSSVLLWVFHSLILRGIRQAAALNTVVTIAKLLPIFAFLLLVLMAFDWETFRENFWGASEAGLGPLASQIRNTMLVTVFVFVGIEGASVYSRYARKRADVGTATVTGFLFVLALMLAVTLLSYGIMPKEELAQLRNPSMAGVLAAATGPWGAVFVSIGLVISVAGAYIAWVLLAAEILYSAATNKTMPKFLARENRSGVPANALWLTNIIVQLFLIVSMFSNYAFMLAVAMTSSMILVPYLLVAAFGVKTNLQRNGALIKGELNRTETIQSFLALIYTAGLIYAAGVKYLLLTTLIYAPGTLLFFMARTEQSMNIFNRLEWIVFTILGAGFCMVIFSIMNGYLVI</sequence>
<evidence type="ECO:0000256" key="7">
    <source>
        <dbReference type="ARBA" id="ARBA00022989"/>
    </source>
</evidence>
<dbReference type="PANTHER" id="PTHR42770:SF4">
    <property type="entry name" value="ARGININE_ORNITHINE ANTIPORTER-RELATED"/>
    <property type="match status" value="1"/>
</dbReference>
<name>A0A1S7QYR0_AGRTU</name>
<evidence type="ECO:0000256" key="5">
    <source>
        <dbReference type="ARBA" id="ARBA00022692"/>
    </source>
</evidence>
<feature type="transmembrane region" description="Helical" evidence="9">
    <location>
        <begin position="41"/>
        <end position="65"/>
    </location>
</feature>
<feature type="transmembrane region" description="Helical" evidence="9">
    <location>
        <begin position="354"/>
        <end position="379"/>
    </location>
</feature>
<keyword evidence="7 9" id="KW-1133">Transmembrane helix</keyword>
<dbReference type="InterPro" id="IPR050367">
    <property type="entry name" value="APC_superfamily"/>
</dbReference>
<keyword evidence="3" id="KW-0813">Transport</keyword>
<evidence type="ECO:0000256" key="4">
    <source>
        <dbReference type="ARBA" id="ARBA00022475"/>
    </source>
</evidence>
<comment type="similarity">
    <text evidence="2">Belongs to the amino acid-polyamine-organocation (APC) superfamily. Basic amino acid/polyamine antiporter (APA) (TC 2.A.3.2) family.</text>
</comment>
<dbReference type="PANTHER" id="PTHR42770">
    <property type="entry name" value="AMINO ACID TRANSPORTER-RELATED"/>
    <property type="match status" value="1"/>
</dbReference>
<protein>
    <submittedName>
        <fullName evidence="10">Putative arginine/ornithine antiporter transporter</fullName>
    </submittedName>
</protein>
<organism evidence="10 11">
    <name type="scientific">Agrobacterium tumefaciens str. Kerr 14</name>
    <dbReference type="NCBI Taxonomy" id="1183424"/>
    <lineage>
        <taxon>Bacteria</taxon>
        <taxon>Pseudomonadati</taxon>
        <taxon>Pseudomonadota</taxon>
        <taxon>Alphaproteobacteria</taxon>
        <taxon>Hyphomicrobiales</taxon>
        <taxon>Rhizobiaceae</taxon>
        <taxon>Rhizobium/Agrobacterium group</taxon>
        <taxon>Agrobacterium</taxon>
        <taxon>Agrobacterium tumefaciens complex</taxon>
    </lineage>
</organism>
<dbReference type="AlphaFoldDB" id="A0A1S7QYR0"/>
<feature type="transmembrane region" description="Helical" evidence="9">
    <location>
        <begin position="9"/>
        <end position="29"/>
    </location>
</feature>
<feature type="transmembrane region" description="Helical" evidence="9">
    <location>
        <begin position="421"/>
        <end position="438"/>
    </location>
</feature>
<feature type="transmembrane region" description="Helical" evidence="9">
    <location>
        <begin position="277"/>
        <end position="310"/>
    </location>
</feature>
<comment type="subcellular location">
    <subcellularLocation>
        <location evidence="1">Cell membrane</location>
        <topology evidence="1">Multi-pass membrane protein</topology>
    </subcellularLocation>
</comment>
<feature type="transmembrane region" description="Helical" evidence="9">
    <location>
        <begin position="450"/>
        <end position="474"/>
    </location>
</feature>
<proteinExistence type="inferred from homology"/>
<evidence type="ECO:0000313" key="10">
    <source>
        <dbReference type="EMBL" id="CUX44354.1"/>
    </source>
</evidence>
<feature type="transmembrane region" description="Helical" evidence="9">
    <location>
        <begin position="152"/>
        <end position="177"/>
    </location>
</feature>
<evidence type="ECO:0000256" key="6">
    <source>
        <dbReference type="ARBA" id="ARBA00022970"/>
    </source>
</evidence>
<dbReference type="NCBIfam" id="TIGR00905">
    <property type="entry name" value="2A0302"/>
    <property type="match status" value="1"/>
</dbReference>
<feature type="transmembrane region" description="Helical" evidence="9">
    <location>
        <begin position="204"/>
        <end position="224"/>
    </location>
</feature>
<dbReference type="Proteomes" id="UP000191897">
    <property type="component" value="Unassembled WGS sequence"/>
</dbReference>
<feature type="transmembrane region" description="Helical" evidence="9">
    <location>
        <begin position="330"/>
        <end position="348"/>
    </location>
</feature>
<feature type="transmembrane region" description="Helical" evidence="9">
    <location>
        <begin position="116"/>
        <end position="140"/>
    </location>
</feature>
<dbReference type="Gene3D" id="1.20.1740.10">
    <property type="entry name" value="Amino acid/polyamine transporter I"/>
    <property type="match status" value="1"/>
</dbReference>
<dbReference type="PIRSF" id="PIRSF006060">
    <property type="entry name" value="AA_transporter"/>
    <property type="match status" value="1"/>
</dbReference>
<evidence type="ECO:0000256" key="8">
    <source>
        <dbReference type="ARBA" id="ARBA00023136"/>
    </source>
</evidence>
<dbReference type="RefSeq" id="WP_080866691.1">
    <property type="nucleotide sequence ID" value="NZ_LT009731.1"/>
</dbReference>
<keyword evidence="5 9" id="KW-0812">Transmembrane</keyword>
<evidence type="ECO:0000256" key="9">
    <source>
        <dbReference type="SAM" id="Phobius"/>
    </source>
</evidence>
<dbReference type="InterPro" id="IPR004754">
    <property type="entry name" value="Amino_acid_antiprt"/>
</dbReference>
<keyword evidence="4" id="KW-1003">Cell membrane</keyword>
<dbReference type="GO" id="GO:0006865">
    <property type="term" value="P:amino acid transport"/>
    <property type="evidence" value="ECO:0007669"/>
    <property type="project" value="UniProtKB-KW"/>
</dbReference>
<feature type="transmembrane region" description="Helical" evidence="9">
    <location>
        <begin position="236"/>
        <end position="257"/>
    </location>
</feature>
<evidence type="ECO:0000256" key="2">
    <source>
        <dbReference type="ARBA" id="ARBA00008220"/>
    </source>
</evidence>
<keyword evidence="6" id="KW-0029">Amino-acid transport</keyword>
<accession>A0A1S7QYR0</accession>
<dbReference type="GO" id="GO:0022857">
    <property type="term" value="F:transmembrane transporter activity"/>
    <property type="evidence" value="ECO:0007669"/>
    <property type="project" value="InterPro"/>
</dbReference>
<dbReference type="EMBL" id="FBWC01000019">
    <property type="protein sequence ID" value="CUX44354.1"/>
    <property type="molecule type" value="Genomic_DNA"/>
</dbReference>
<evidence type="ECO:0000256" key="1">
    <source>
        <dbReference type="ARBA" id="ARBA00004651"/>
    </source>
</evidence>